<accession>A0A233V3F3</accession>
<dbReference type="SUPFAM" id="SSF53686">
    <property type="entry name" value="Tryptophan synthase beta subunit-like PLP-dependent enzymes"/>
    <property type="match status" value="1"/>
</dbReference>
<dbReference type="InterPro" id="IPR029144">
    <property type="entry name" value="Thr_synth_N"/>
</dbReference>
<organism evidence="2 3">
    <name type="scientific">Finegoldia magna</name>
    <name type="common">Peptostreptococcus magnus</name>
    <dbReference type="NCBI Taxonomy" id="1260"/>
    <lineage>
        <taxon>Bacteria</taxon>
        <taxon>Bacillati</taxon>
        <taxon>Bacillota</taxon>
        <taxon>Tissierellia</taxon>
        <taxon>Tissierellales</taxon>
        <taxon>Peptoniphilaceae</taxon>
        <taxon>Finegoldia</taxon>
    </lineage>
</organism>
<dbReference type="Pfam" id="PF14821">
    <property type="entry name" value="Thr_synth_N"/>
    <property type="match status" value="1"/>
</dbReference>
<sequence length="480" mass="55391">MKFISTRDNSITIDSQEVIFNCINDDIYVPLNLDNLYDIDVLRDMTYNELAIYILKHFLTDIDEDSISSIVNNAYDGDEPNVFLRKTNDRCYVELFNNKSLSYRDLSLSIISKFIDINLNNNEDVKNLYLFTASTDISVSTIENFKKMNTKVFVFYPNNISDIEKSKLLSTLSDNVCAIGVDGDFYECKKLVDSLINDSDIKNLIAQKESVISTCNSLNIIRVLTQVIYYFYSYVTMVKYGEIEAGNRINVSIPTENFGNIMACFYAKRMGLPINKIICATKSPLSFKKFLDTGEFVYDEVFGEESTSFERLVLANIERLLHHLINNQDRIREIYTDFREKNKFTLYPEELQKLSCIETYSMTSDEVSQKILRLFLECQYPLSPQTAMASLAYDKYVIDSYDYTPSMIMATTSPYSSTENVLKSFGYNENLDINMALEKLNSFIKSPIPDNLQNIKKIDTTIFDSSEIKNIIYKKIQEMN</sequence>
<dbReference type="EMBL" id="NDYC01000031">
    <property type="protein sequence ID" value="OXZ26904.1"/>
    <property type="molecule type" value="Genomic_DNA"/>
</dbReference>
<dbReference type="RefSeq" id="WP_094206104.1">
    <property type="nucleotide sequence ID" value="NZ_JAWGQT010000065.1"/>
</dbReference>
<evidence type="ECO:0000313" key="3">
    <source>
        <dbReference type="Proteomes" id="UP000215413"/>
    </source>
</evidence>
<dbReference type="Gene3D" id="3.90.1380.10">
    <property type="entry name" value="Threonine synthase, N-terminal domain"/>
    <property type="match status" value="1"/>
</dbReference>
<name>A0A233V3F3_FINMA</name>
<protein>
    <submittedName>
        <fullName evidence="2">Threonine synthase</fullName>
    </submittedName>
</protein>
<dbReference type="Gene3D" id="3.40.50.1100">
    <property type="match status" value="2"/>
</dbReference>
<evidence type="ECO:0000259" key="1">
    <source>
        <dbReference type="Pfam" id="PF14821"/>
    </source>
</evidence>
<feature type="domain" description="Threonine synthase N-terminal" evidence="1">
    <location>
        <begin position="2"/>
        <end position="75"/>
    </location>
</feature>
<dbReference type="GO" id="GO:0005737">
    <property type="term" value="C:cytoplasm"/>
    <property type="evidence" value="ECO:0007669"/>
    <property type="project" value="TreeGrafter"/>
</dbReference>
<comment type="caution">
    <text evidence="2">The sequence shown here is derived from an EMBL/GenBank/DDBJ whole genome shotgun (WGS) entry which is preliminary data.</text>
</comment>
<reference evidence="3" key="1">
    <citation type="submission" date="2017-04" db="EMBL/GenBank/DDBJ databases">
        <title>Finegoldia magna isolated from orthopedic joint implant-associated infections.</title>
        <authorList>
            <person name="Bjorklund S."/>
            <person name="Bruggemann H."/>
            <person name="Jensen A."/>
            <person name="Hellmark B."/>
            <person name="Soderquist B."/>
        </authorList>
    </citation>
    <scope>NUCLEOTIDE SEQUENCE [LARGE SCALE GENOMIC DNA]</scope>
    <source>
        <strain evidence="3">CCUG 54800</strain>
    </source>
</reference>
<evidence type="ECO:0000313" key="2">
    <source>
        <dbReference type="EMBL" id="OXZ26904.1"/>
    </source>
</evidence>
<dbReference type="Proteomes" id="UP000215413">
    <property type="component" value="Unassembled WGS sequence"/>
</dbReference>
<gene>
    <name evidence="2" type="ORF">B9N49_07015</name>
</gene>
<dbReference type="AlphaFoldDB" id="A0A233V3F3"/>
<proteinExistence type="predicted"/>
<dbReference type="InterPro" id="IPR036052">
    <property type="entry name" value="TrpB-like_PALP_sf"/>
</dbReference>
<dbReference type="GO" id="GO:1901605">
    <property type="term" value="P:alpha-amino acid metabolic process"/>
    <property type="evidence" value="ECO:0007669"/>
    <property type="project" value="UniProtKB-ARBA"/>
</dbReference>
<dbReference type="InterPro" id="IPR037158">
    <property type="entry name" value="Thr_synth_N_sf"/>
</dbReference>
<dbReference type="PANTHER" id="PTHR43515:SF1">
    <property type="entry name" value="THREONINE SYNTHASE-LIKE 1"/>
    <property type="match status" value="1"/>
</dbReference>
<dbReference type="PANTHER" id="PTHR43515">
    <property type="entry name" value="THREONINE SYNTHASE-LIKE 1"/>
    <property type="match status" value="1"/>
</dbReference>